<keyword evidence="3" id="KW-1185">Reference proteome</keyword>
<dbReference type="RefSeq" id="XP_016762477.1">
    <property type="nucleotide sequence ID" value="XM_016901183.1"/>
</dbReference>
<sequence length="71" mass="7068">MHADPSRPQAGSDAGRDASESASLLRPQVASAATVNIALVAMTASPPASAVSEAVLLAVCSHVVGRETVTI</sequence>
<evidence type="ECO:0000313" key="2">
    <source>
        <dbReference type="EMBL" id="EMF14356.1"/>
    </source>
</evidence>
<evidence type="ECO:0000256" key="1">
    <source>
        <dbReference type="SAM" id="MobiDB-lite"/>
    </source>
</evidence>
<accession>M3C245</accession>
<proteinExistence type="predicted"/>
<protein>
    <submittedName>
        <fullName evidence="2">Uncharacterized protein</fullName>
    </submittedName>
</protein>
<gene>
    <name evidence="2" type="ORF">SEPMUDRAFT_115634</name>
</gene>
<dbReference type="GeneID" id="27898320"/>
<feature type="region of interest" description="Disordered" evidence="1">
    <location>
        <begin position="1"/>
        <end position="25"/>
    </location>
</feature>
<evidence type="ECO:0000313" key="3">
    <source>
        <dbReference type="Proteomes" id="UP000016931"/>
    </source>
</evidence>
<dbReference type="AlphaFoldDB" id="M3C245"/>
<name>M3C245_SPHMS</name>
<reference evidence="2 3" key="1">
    <citation type="journal article" date="2012" name="PLoS Pathog.">
        <title>Diverse lifestyles and strategies of plant pathogenesis encoded in the genomes of eighteen Dothideomycetes fungi.</title>
        <authorList>
            <person name="Ohm R.A."/>
            <person name="Feau N."/>
            <person name="Henrissat B."/>
            <person name="Schoch C.L."/>
            <person name="Horwitz B.A."/>
            <person name="Barry K.W."/>
            <person name="Condon B.J."/>
            <person name="Copeland A.C."/>
            <person name="Dhillon B."/>
            <person name="Glaser F."/>
            <person name="Hesse C.N."/>
            <person name="Kosti I."/>
            <person name="LaButti K."/>
            <person name="Lindquist E.A."/>
            <person name="Lucas S."/>
            <person name="Salamov A.A."/>
            <person name="Bradshaw R.E."/>
            <person name="Ciuffetti L."/>
            <person name="Hamelin R.C."/>
            <person name="Kema G.H.J."/>
            <person name="Lawrence C."/>
            <person name="Scott J.A."/>
            <person name="Spatafora J.W."/>
            <person name="Turgeon B.G."/>
            <person name="de Wit P.J.G.M."/>
            <person name="Zhong S."/>
            <person name="Goodwin S.B."/>
            <person name="Grigoriev I.V."/>
        </authorList>
    </citation>
    <scope>NUCLEOTIDE SEQUENCE [LARGE SCALE GENOMIC DNA]</scope>
    <source>
        <strain evidence="2 3">SO2202</strain>
    </source>
</reference>
<dbReference type="EMBL" id="KB456262">
    <property type="protein sequence ID" value="EMF14356.1"/>
    <property type="molecule type" value="Genomic_DNA"/>
</dbReference>
<organism evidence="2 3">
    <name type="scientific">Sphaerulina musiva (strain SO2202)</name>
    <name type="common">Poplar stem canker fungus</name>
    <name type="synonym">Septoria musiva</name>
    <dbReference type="NCBI Taxonomy" id="692275"/>
    <lineage>
        <taxon>Eukaryota</taxon>
        <taxon>Fungi</taxon>
        <taxon>Dikarya</taxon>
        <taxon>Ascomycota</taxon>
        <taxon>Pezizomycotina</taxon>
        <taxon>Dothideomycetes</taxon>
        <taxon>Dothideomycetidae</taxon>
        <taxon>Mycosphaerellales</taxon>
        <taxon>Mycosphaerellaceae</taxon>
        <taxon>Sphaerulina</taxon>
    </lineage>
</organism>
<dbReference type="HOGENOM" id="CLU_2741664_0_0_1"/>
<dbReference type="Proteomes" id="UP000016931">
    <property type="component" value="Unassembled WGS sequence"/>
</dbReference>